<dbReference type="GO" id="GO:0017025">
    <property type="term" value="F:TBP-class protein binding"/>
    <property type="evidence" value="ECO:0007669"/>
    <property type="project" value="InterPro"/>
</dbReference>
<dbReference type="GO" id="GO:0051123">
    <property type="term" value="P:RNA polymerase II preinitiation complex assembly"/>
    <property type="evidence" value="ECO:0007669"/>
    <property type="project" value="TreeGrafter"/>
</dbReference>
<dbReference type="OrthoDB" id="5752at2759"/>
<evidence type="ECO:0000256" key="1">
    <source>
        <dbReference type="SAM" id="MobiDB-lite"/>
    </source>
</evidence>
<accession>A0A183DE56</accession>
<dbReference type="InterPro" id="IPR040240">
    <property type="entry name" value="TAF1"/>
</dbReference>
<dbReference type="GO" id="GO:0004402">
    <property type="term" value="F:histone acetyltransferase activity"/>
    <property type="evidence" value="ECO:0007669"/>
    <property type="project" value="InterPro"/>
</dbReference>
<keyword evidence="3" id="KW-1185">Reference proteome</keyword>
<dbReference type="WBParaSite" id="GPUH_0000700601-mRNA-1">
    <property type="protein sequence ID" value="GPUH_0000700601-mRNA-1"/>
    <property type="gene ID" value="GPUH_0000700601"/>
</dbReference>
<feature type="region of interest" description="Disordered" evidence="1">
    <location>
        <begin position="38"/>
        <end position="68"/>
    </location>
</feature>
<dbReference type="Proteomes" id="UP000271098">
    <property type="component" value="Unassembled WGS sequence"/>
</dbReference>
<dbReference type="GO" id="GO:0016251">
    <property type="term" value="F:RNA polymerase II general transcription initiation factor activity"/>
    <property type="evidence" value="ECO:0007669"/>
    <property type="project" value="InterPro"/>
</dbReference>
<proteinExistence type="predicted"/>
<dbReference type="PANTHER" id="PTHR13900">
    <property type="entry name" value="TRANSCRIPTION INITIATION FACTOR TFIID"/>
    <property type="match status" value="1"/>
</dbReference>
<reference evidence="4" key="1">
    <citation type="submission" date="2016-06" db="UniProtKB">
        <authorList>
            <consortium name="WormBaseParasite"/>
        </authorList>
    </citation>
    <scope>IDENTIFICATION</scope>
</reference>
<dbReference type="PANTHER" id="PTHR13900:SF0">
    <property type="entry name" value="TRANSCRIPTION INITIATION FACTOR TFIID SUBUNIT 1"/>
    <property type="match status" value="1"/>
</dbReference>
<evidence type="ECO:0000313" key="2">
    <source>
        <dbReference type="EMBL" id="VDK56847.1"/>
    </source>
</evidence>
<evidence type="ECO:0000313" key="3">
    <source>
        <dbReference type="Proteomes" id="UP000271098"/>
    </source>
</evidence>
<gene>
    <name evidence="2" type="ORF">GPUH_LOCUS6997</name>
</gene>
<dbReference type="AlphaFoldDB" id="A0A183DE56"/>
<name>A0A183DE56_9BILA</name>
<organism evidence="4">
    <name type="scientific">Gongylonema pulchrum</name>
    <dbReference type="NCBI Taxonomy" id="637853"/>
    <lineage>
        <taxon>Eukaryota</taxon>
        <taxon>Metazoa</taxon>
        <taxon>Ecdysozoa</taxon>
        <taxon>Nematoda</taxon>
        <taxon>Chromadorea</taxon>
        <taxon>Rhabditida</taxon>
        <taxon>Spirurina</taxon>
        <taxon>Spiruromorpha</taxon>
        <taxon>Spiruroidea</taxon>
        <taxon>Gongylonematidae</taxon>
        <taxon>Gongylonema</taxon>
    </lineage>
</organism>
<evidence type="ECO:0000313" key="4">
    <source>
        <dbReference type="WBParaSite" id="GPUH_0000700601-mRNA-1"/>
    </source>
</evidence>
<dbReference type="GO" id="GO:0005669">
    <property type="term" value="C:transcription factor TFIID complex"/>
    <property type="evidence" value="ECO:0007669"/>
    <property type="project" value="InterPro"/>
</dbReference>
<protein>
    <submittedName>
        <fullName evidence="2 4">Uncharacterized protein</fullName>
    </submittedName>
</protein>
<dbReference type="EMBL" id="UYRT01017370">
    <property type="protein sequence ID" value="VDK56847.1"/>
    <property type="molecule type" value="Genomic_DNA"/>
</dbReference>
<reference evidence="2 3" key="2">
    <citation type="submission" date="2018-11" db="EMBL/GenBank/DDBJ databases">
        <authorList>
            <consortium name="Pathogen Informatics"/>
        </authorList>
    </citation>
    <scope>NUCLEOTIDE SEQUENCE [LARGE SCALE GENOMIC DNA]</scope>
</reference>
<sequence length="84" mass="9847">MRSKRVPTAINGRSGIELSKLMEHQFTKKSKMILGQVQQRQKQEEDEQMESSVAQLTDKDPFNLSNDDYYKPKNVERYSLFFCA</sequence>